<evidence type="ECO:0000259" key="6">
    <source>
        <dbReference type="Pfam" id="PF00884"/>
    </source>
</evidence>
<dbReference type="OrthoDB" id="9766107at2"/>
<dbReference type="InterPro" id="IPR050738">
    <property type="entry name" value="Sulfatase"/>
</dbReference>
<keyword evidence="4" id="KW-0106">Calcium</keyword>
<dbReference type="InterPro" id="IPR000917">
    <property type="entry name" value="Sulfatase_N"/>
</dbReference>
<dbReference type="KEGG" id="vbl:L21SP4_01373"/>
<evidence type="ECO:0000256" key="4">
    <source>
        <dbReference type="ARBA" id="ARBA00022837"/>
    </source>
</evidence>
<dbReference type="InterPro" id="IPR017850">
    <property type="entry name" value="Alkaline_phosphatase_core_sf"/>
</dbReference>
<dbReference type="AlphaFoldDB" id="A0A0G3EDU0"/>
<dbReference type="PATRIC" id="fig|1609981.3.peg.1425"/>
<dbReference type="Pfam" id="PF00884">
    <property type="entry name" value="Sulfatase"/>
    <property type="match status" value="1"/>
</dbReference>
<sequence precursor="true">MRFASHILCAIVSTLAALTISVRAAAARQPNIIVILSDDQGYGDVGFNGCGDIPTPALDSIAANGVRFTDGYVTAPQCGPSRAGLISGRYQNEFGREQNQYLDAFGMPDGVRFFSEYMKELGYATGAVGKWHLSAEPLRSERTDTPNERGFDYFYGHLTGGTLYLPHGERESIPYLWRNDEPVKETRYLTHVFGDEASAFIDRNADRPFFLYLAFNAPHTPLQAPKDYLERFAHLASPDDEPVHCGYTDRMIEHPRQVYAAMVAAMDDAVGGVLATLRRNGLEEDTLVFFLSDNGGPTGSTRANNEPLRGVKGDTLEGGIRVPFALQWPGTVPAGQVVETPVISLDLLPTALAAAGAQDAVAPELDGRNLLPLVTGAEQWEPRTLHWRFPHPPARPEYHVWAIRRGEWKITKEWLRGSARHGDNHARTGLYRLDRDIDESEDLKDANPERYAELLQTYERWDATLPPRLTMTKKETLMFGREHPELRDAVTPWE</sequence>
<dbReference type="RefSeq" id="WP_052881932.1">
    <property type="nucleotide sequence ID" value="NZ_CP010904.1"/>
</dbReference>
<dbReference type="STRING" id="1307763.L21SP4_01373"/>
<feature type="chain" id="PRO_5005184188" evidence="5">
    <location>
        <begin position="25"/>
        <end position="494"/>
    </location>
</feature>
<protein>
    <submittedName>
        <fullName evidence="7">Arylsulfatase</fullName>
        <ecNumber evidence="7">3.1.6.1</ecNumber>
    </submittedName>
</protein>
<evidence type="ECO:0000256" key="1">
    <source>
        <dbReference type="ARBA" id="ARBA00008779"/>
    </source>
</evidence>
<dbReference type="GO" id="GO:0004065">
    <property type="term" value="F:arylsulfatase activity"/>
    <property type="evidence" value="ECO:0007669"/>
    <property type="project" value="UniProtKB-EC"/>
</dbReference>
<evidence type="ECO:0000313" key="8">
    <source>
        <dbReference type="Proteomes" id="UP000035268"/>
    </source>
</evidence>
<keyword evidence="5" id="KW-0732">Signal</keyword>
<dbReference type="PANTHER" id="PTHR42693:SF33">
    <property type="entry name" value="ARYLSULFATASE"/>
    <property type="match status" value="1"/>
</dbReference>
<dbReference type="Gene3D" id="3.40.720.10">
    <property type="entry name" value="Alkaline Phosphatase, subunit A"/>
    <property type="match status" value="1"/>
</dbReference>
<dbReference type="EMBL" id="CP010904">
    <property type="protein sequence ID" value="AKJ64621.1"/>
    <property type="molecule type" value="Genomic_DNA"/>
</dbReference>
<accession>A0A0G3EDU0</accession>
<gene>
    <name evidence="7" type="primary">atsA_19</name>
    <name evidence="7" type="ORF">L21SP4_01373</name>
</gene>
<dbReference type="PANTHER" id="PTHR42693">
    <property type="entry name" value="ARYLSULFATASE FAMILY MEMBER"/>
    <property type="match status" value="1"/>
</dbReference>
<evidence type="ECO:0000256" key="2">
    <source>
        <dbReference type="ARBA" id="ARBA00022723"/>
    </source>
</evidence>
<keyword evidence="2" id="KW-0479">Metal-binding</keyword>
<dbReference type="EC" id="3.1.6.1" evidence="7"/>
<organism evidence="7 8">
    <name type="scientific">Kiritimatiella glycovorans</name>
    <dbReference type="NCBI Taxonomy" id="1307763"/>
    <lineage>
        <taxon>Bacteria</taxon>
        <taxon>Pseudomonadati</taxon>
        <taxon>Kiritimatiellota</taxon>
        <taxon>Kiritimatiellia</taxon>
        <taxon>Kiritimatiellales</taxon>
        <taxon>Kiritimatiellaceae</taxon>
        <taxon>Kiritimatiella</taxon>
    </lineage>
</organism>
<keyword evidence="3 7" id="KW-0378">Hydrolase</keyword>
<reference evidence="7 8" key="2">
    <citation type="journal article" date="2016" name="ISME J.">
        <title>Characterization of the first cultured representative of Verrucomicrobia subdivision 5 indicates the proposal of a novel phylum.</title>
        <authorList>
            <person name="Spring S."/>
            <person name="Bunk B."/>
            <person name="Sproer C."/>
            <person name="Schumann P."/>
            <person name="Rohde M."/>
            <person name="Tindall B.J."/>
            <person name="Klenk H.P."/>
        </authorList>
    </citation>
    <scope>NUCLEOTIDE SEQUENCE [LARGE SCALE GENOMIC DNA]</scope>
    <source>
        <strain evidence="7 8">L21-Fru-AB</strain>
    </source>
</reference>
<dbReference type="SUPFAM" id="SSF53649">
    <property type="entry name" value="Alkaline phosphatase-like"/>
    <property type="match status" value="1"/>
</dbReference>
<dbReference type="Gene3D" id="3.30.1120.10">
    <property type="match status" value="1"/>
</dbReference>
<dbReference type="GO" id="GO:0046872">
    <property type="term" value="F:metal ion binding"/>
    <property type="evidence" value="ECO:0007669"/>
    <property type="project" value="UniProtKB-KW"/>
</dbReference>
<feature type="domain" description="Sulfatase N-terminal" evidence="6">
    <location>
        <begin position="30"/>
        <end position="357"/>
    </location>
</feature>
<name>A0A0G3EDU0_9BACT</name>
<keyword evidence="8" id="KW-1185">Reference proteome</keyword>
<comment type="similarity">
    <text evidence="1">Belongs to the sulfatase family.</text>
</comment>
<dbReference type="InterPro" id="IPR024607">
    <property type="entry name" value="Sulfatase_CS"/>
</dbReference>
<dbReference type="Proteomes" id="UP000035268">
    <property type="component" value="Chromosome"/>
</dbReference>
<evidence type="ECO:0000256" key="3">
    <source>
        <dbReference type="ARBA" id="ARBA00022801"/>
    </source>
</evidence>
<feature type="signal peptide" evidence="5">
    <location>
        <begin position="1"/>
        <end position="24"/>
    </location>
</feature>
<evidence type="ECO:0000256" key="5">
    <source>
        <dbReference type="SAM" id="SignalP"/>
    </source>
</evidence>
<evidence type="ECO:0000313" key="7">
    <source>
        <dbReference type="EMBL" id="AKJ64621.1"/>
    </source>
</evidence>
<reference evidence="8" key="1">
    <citation type="submission" date="2015-02" db="EMBL/GenBank/DDBJ databases">
        <title>Description and complete genome sequence of the first cultured representative of the subdivision 5 of the Verrucomicrobia phylum.</title>
        <authorList>
            <person name="Spring S."/>
            <person name="Bunk B."/>
            <person name="Sproer C."/>
            <person name="Klenk H.-P."/>
        </authorList>
    </citation>
    <scope>NUCLEOTIDE SEQUENCE [LARGE SCALE GENOMIC DNA]</scope>
    <source>
        <strain evidence="8">L21-Fru-AB</strain>
    </source>
</reference>
<proteinExistence type="inferred from homology"/>
<dbReference type="PROSITE" id="PS00149">
    <property type="entry name" value="SULFATASE_2"/>
    <property type="match status" value="1"/>
</dbReference>